<gene>
    <name evidence="1" type="ORF">GS597_11660</name>
</gene>
<reference evidence="1" key="1">
    <citation type="submission" date="2019-12" db="EMBL/GenBank/DDBJ databases">
        <title>High-Quality draft genome sequences of three cyanobacteria isolated from the limestone walls of the Old Cathedral of Coimbra.</title>
        <authorList>
            <person name="Tiago I."/>
            <person name="Soares F."/>
            <person name="Portugal A."/>
        </authorList>
    </citation>
    <scope>NUCLEOTIDE SEQUENCE [LARGE SCALE GENOMIC DNA]</scope>
    <source>
        <strain evidence="1">C</strain>
    </source>
</reference>
<name>A0A8K2A038_9CYAN</name>
<organism evidence="1 2">
    <name type="scientific">Petrachloros mirabilis ULC683</name>
    <dbReference type="NCBI Taxonomy" id="2781853"/>
    <lineage>
        <taxon>Bacteria</taxon>
        <taxon>Bacillati</taxon>
        <taxon>Cyanobacteriota</taxon>
        <taxon>Cyanophyceae</taxon>
        <taxon>Synechococcales</taxon>
        <taxon>Petrachlorosaceae</taxon>
        <taxon>Petrachloros</taxon>
        <taxon>Petrachloros mirabilis</taxon>
    </lineage>
</organism>
<sequence length="98" mass="10873">MQLTIKQFRNPILSEMDSPAGTNFATGDGTIVHDDHTPTKICIPIQGGINPSTSKKYSISGTEVHSATDQDYVQYNDMDYLYFNFQGRACFQVSDSNS</sequence>
<proteinExistence type="predicted"/>
<keyword evidence="2" id="KW-1185">Reference proteome</keyword>
<comment type="caution">
    <text evidence="1">The sequence shown here is derived from an EMBL/GenBank/DDBJ whole genome shotgun (WGS) entry which is preliminary data.</text>
</comment>
<evidence type="ECO:0000313" key="2">
    <source>
        <dbReference type="Proteomes" id="UP000607397"/>
    </source>
</evidence>
<accession>A0A8K2A038</accession>
<dbReference type="Proteomes" id="UP000607397">
    <property type="component" value="Unassembled WGS sequence"/>
</dbReference>
<dbReference type="AlphaFoldDB" id="A0A8K2A038"/>
<evidence type="ECO:0000313" key="1">
    <source>
        <dbReference type="EMBL" id="NCJ07148.1"/>
    </source>
</evidence>
<dbReference type="EMBL" id="WVIC01000021">
    <property type="protein sequence ID" value="NCJ07148.1"/>
    <property type="molecule type" value="Genomic_DNA"/>
</dbReference>
<dbReference type="RefSeq" id="WP_161825622.1">
    <property type="nucleotide sequence ID" value="NZ_WVIC01000021.1"/>
</dbReference>
<protein>
    <submittedName>
        <fullName evidence="1">Uncharacterized protein</fullName>
    </submittedName>
</protein>